<dbReference type="EMBL" id="PKFP01000006">
    <property type="protein sequence ID" value="PVH17039.1"/>
    <property type="molecule type" value="Genomic_DNA"/>
</dbReference>
<name>A0A2V1AGA2_9ASCO</name>
<dbReference type="Proteomes" id="UP000244406">
    <property type="component" value="Unassembled WGS sequence"/>
</dbReference>
<evidence type="ECO:0000313" key="2">
    <source>
        <dbReference type="Proteomes" id="UP000244406"/>
    </source>
</evidence>
<sequence length="113" mass="13053">MDLDKLKIKLVQQKIHVLPGGTHEVKHRSWRLRPDCTTLSLYEGTSQVKYSCKVPKVEASVLSNTLYIGYKIYFTLRVKDGYDFHRLTNYWTIHVAEGGRSTIAVSPPPYREN</sequence>
<evidence type="ECO:0000313" key="1">
    <source>
        <dbReference type="EMBL" id="PVH17039.1"/>
    </source>
</evidence>
<gene>
    <name evidence="1" type="ORF">CXQ87_004598</name>
</gene>
<keyword evidence="2" id="KW-1185">Reference proteome</keyword>
<protein>
    <submittedName>
        <fullName evidence="1">Uncharacterized protein</fullName>
    </submittedName>
</protein>
<accession>A0A2V1AGA2</accession>
<dbReference type="RefSeq" id="XP_025337979.1">
    <property type="nucleotide sequence ID" value="XM_025483036.1"/>
</dbReference>
<reference evidence="1 2" key="1">
    <citation type="submission" date="2017-12" db="EMBL/GenBank/DDBJ databases">
        <title>Genome Sequence of the Amphotericin B-resistant Candida duobushaemulonii strain, B09383.</title>
        <authorList>
            <person name="Chow N.A."/>
            <person name="Gade L."/>
            <person name="Batra D."/>
            <person name="Rowe L.A."/>
            <person name="Loparev V.N."/>
            <person name="Litvintseva A.P."/>
        </authorList>
    </citation>
    <scope>NUCLEOTIDE SEQUENCE [LARGE SCALE GENOMIC DNA]</scope>
    <source>
        <strain evidence="1 2">B09383</strain>
    </source>
</reference>
<dbReference type="VEuPathDB" id="FungiDB:CXQ87_004598"/>
<dbReference type="AlphaFoldDB" id="A0A2V1AGA2"/>
<comment type="caution">
    <text evidence="1">The sequence shown here is derived from an EMBL/GenBank/DDBJ whole genome shotgun (WGS) entry which is preliminary data.</text>
</comment>
<proteinExistence type="predicted"/>
<organism evidence="1 2">
    <name type="scientific">Candidozyma duobushaemuli</name>
    <dbReference type="NCBI Taxonomy" id="1231522"/>
    <lineage>
        <taxon>Eukaryota</taxon>
        <taxon>Fungi</taxon>
        <taxon>Dikarya</taxon>
        <taxon>Ascomycota</taxon>
        <taxon>Saccharomycotina</taxon>
        <taxon>Pichiomycetes</taxon>
        <taxon>Metschnikowiaceae</taxon>
        <taxon>Candidozyma</taxon>
    </lineage>
</organism>
<dbReference type="GeneID" id="37004597"/>